<keyword evidence="2" id="KW-0812">Transmembrane</keyword>
<feature type="transmembrane region" description="Helical" evidence="2">
    <location>
        <begin position="182"/>
        <end position="203"/>
    </location>
</feature>
<name>A0A1B9H3F1_9TREE</name>
<reference evidence="3 4" key="1">
    <citation type="submission" date="2013-07" db="EMBL/GenBank/DDBJ databases">
        <title>The Genome Sequence of Cryptococcus heveanensis BCC8398.</title>
        <authorList>
            <consortium name="The Broad Institute Genome Sequencing Platform"/>
            <person name="Cuomo C."/>
            <person name="Litvintseva A."/>
            <person name="Chen Y."/>
            <person name="Heitman J."/>
            <person name="Sun S."/>
            <person name="Springer D."/>
            <person name="Dromer F."/>
            <person name="Young S.K."/>
            <person name="Zeng Q."/>
            <person name="Gargeya S."/>
            <person name="Fitzgerald M."/>
            <person name="Abouelleil A."/>
            <person name="Alvarado L."/>
            <person name="Berlin A.M."/>
            <person name="Chapman S.B."/>
            <person name="Dewar J."/>
            <person name="Goldberg J."/>
            <person name="Griggs A."/>
            <person name="Gujja S."/>
            <person name="Hansen M."/>
            <person name="Howarth C."/>
            <person name="Imamovic A."/>
            <person name="Larimer J."/>
            <person name="McCowan C."/>
            <person name="Murphy C."/>
            <person name="Pearson M."/>
            <person name="Priest M."/>
            <person name="Roberts A."/>
            <person name="Saif S."/>
            <person name="Shea T."/>
            <person name="Sykes S."/>
            <person name="Wortman J."/>
            <person name="Nusbaum C."/>
            <person name="Birren B."/>
        </authorList>
    </citation>
    <scope>NUCLEOTIDE SEQUENCE [LARGE SCALE GENOMIC DNA]</scope>
    <source>
        <strain evidence="3 4">BCC8398</strain>
    </source>
</reference>
<keyword evidence="2" id="KW-0472">Membrane</keyword>
<evidence type="ECO:0000313" key="3">
    <source>
        <dbReference type="EMBL" id="OCF37789.1"/>
    </source>
</evidence>
<feature type="region of interest" description="Disordered" evidence="1">
    <location>
        <begin position="1"/>
        <end position="34"/>
    </location>
</feature>
<feature type="transmembrane region" description="Helical" evidence="2">
    <location>
        <begin position="124"/>
        <end position="147"/>
    </location>
</feature>
<proteinExistence type="predicted"/>
<protein>
    <submittedName>
        <fullName evidence="3">Uncharacterized protein</fullName>
    </submittedName>
</protein>
<keyword evidence="2" id="KW-1133">Transmembrane helix</keyword>
<feature type="compositionally biased region" description="Basic and acidic residues" evidence="1">
    <location>
        <begin position="310"/>
        <end position="333"/>
    </location>
</feature>
<gene>
    <name evidence="3" type="ORF">I316_00013</name>
</gene>
<feature type="transmembrane region" description="Helical" evidence="2">
    <location>
        <begin position="44"/>
        <end position="66"/>
    </location>
</feature>
<dbReference type="Proteomes" id="UP000092666">
    <property type="component" value="Unassembled WGS sequence"/>
</dbReference>
<sequence length="333" mass="37218">MSEKKNPDYSDNQDHNPDEDLESRSDSNSRSPNRRSDYFNYHPPLLLVILEFLVWIFLLLVCFASPNGGLAAVVKGDDGNYVGVLRKCSKTSCDGWMAASATGGDSDTTSKAKRDVSSVDLASFYLRAGLASLSCFWLMTYTLIFLLTRYISSSPPPPSASSSPKNGRWGLRDMFKRFSWRISRIFTFFLVFIVFGVACDATWQVKVAGVGAAGIGLGVILLHASWLLLILCTYLEISRGHIRAKADLTYWGCGFLQFCPSYKQRAIDKWDGVSSAEQGAGLANGEDDEDGRSGSGHRSKRKQRGRSRSRTRERSRKDRKRKEDKFEDVDLRA</sequence>
<dbReference type="EMBL" id="KI669492">
    <property type="protein sequence ID" value="OCF37789.1"/>
    <property type="molecule type" value="Genomic_DNA"/>
</dbReference>
<feature type="compositionally biased region" description="Basic residues" evidence="1">
    <location>
        <begin position="295"/>
        <end position="309"/>
    </location>
</feature>
<dbReference type="AlphaFoldDB" id="A0A1B9H3F1"/>
<accession>A0A1B9H3F1</accession>
<evidence type="ECO:0000256" key="2">
    <source>
        <dbReference type="SAM" id="Phobius"/>
    </source>
</evidence>
<feature type="transmembrane region" description="Helical" evidence="2">
    <location>
        <begin position="209"/>
        <end position="235"/>
    </location>
</feature>
<keyword evidence="4" id="KW-1185">Reference proteome</keyword>
<reference evidence="4" key="2">
    <citation type="submission" date="2013-12" db="EMBL/GenBank/DDBJ databases">
        <title>Evolution of pathogenesis and genome organization in the Tremellales.</title>
        <authorList>
            <person name="Cuomo C."/>
            <person name="Litvintseva A."/>
            <person name="Heitman J."/>
            <person name="Chen Y."/>
            <person name="Sun S."/>
            <person name="Springer D."/>
            <person name="Dromer F."/>
            <person name="Young S."/>
            <person name="Zeng Q."/>
            <person name="Chapman S."/>
            <person name="Gujja S."/>
            <person name="Saif S."/>
            <person name="Birren B."/>
        </authorList>
    </citation>
    <scope>NUCLEOTIDE SEQUENCE [LARGE SCALE GENOMIC DNA]</scope>
    <source>
        <strain evidence="4">BCC8398</strain>
    </source>
</reference>
<feature type="compositionally biased region" description="Basic and acidic residues" evidence="1">
    <location>
        <begin position="1"/>
        <end position="27"/>
    </location>
</feature>
<organism evidence="3 4">
    <name type="scientific">Kwoniella heveanensis BCC8398</name>
    <dbReference type="NCBI Taxonomy" id="1296120"/>
    <lineage>
        <taxon>Eukaryota</taxon>
        <taxon>Fungi</taxon>
        <taxon>Dikarya</taxon>
        <taxon>Basidiomycota</taxon>
        <taxon>Agaricomycotina</taxon>
        <taxon>Tremellomycetes</taxon>
        <taxon>Tremellales</taxon>
        <taxon>Cryptococcaceae</taxon>
        <taxon>Kwoniella</taxon>
    </lineage>
</organism>
<feature type="region of interest" description="Disordered" evidence="1">
    <location>
        <begin position="277"/>
        <end position="333"/>
    </location>
</feature>
<evidence type="ECO:0000256" key="1">
    <source>
        <dbReference type="SAM" id="MobiDB-lite"/>
    </source>
</evidence>
<dbReference type="OrthoDB" id="2576041at2759"/>
<evidence type="ECO:0000313" key="4">
    <source>
        <dbReference type="Proteomes" id="UP000092666"/>
    </source>
</evidence>